<protein>
    <submittedName>
        <fullName evidence="2">Putative 2-haloalkanoic acid dehalogenase</fullName>
    </submittedName>
</protein>
<dbReference type="InterPro" id="IPR036412">
    <property type="entry name" value="HAD-like_sf"/>
</dbReference>
<dbReference type="Pfam" id="PF00702">
    <property type="entry name" value="Hydrolase"/>
    <property type="match status" value="1"/>
</dbReference>
<dbReference type="InterPro" id="IPR023198">
    <property type="entry name" value="PGP-like_dom2"/>
</dbReference>
<organism evidence="2 3">
    <name type="scientific">Aureobasidium namibiae CBS 147.97</name>
    <dbReference type="NCBI Taxonomy" id="1043004"/>
    <lineage>
        <taxon>Eukaryota</taxon>
        <taxon>Fungi</taxon>
        <taxon>Dikarya</taxon>
        <taxon>Ascomycota</taxon>
        <taxon>Pezizomycotina</taxon>
        <taxon>Dothideomycetes</taxon>
        <taxon>Dothideomycetidae</taxon>
        <taxon>Dothideales</taxon>
        <taxon>Saccotheciaceae</taxon>
        <taxon>Aureobasidium</taxon>
    </lineage>
</organism>
<dbReference type="RefSeq" id="XP_013422627.1">
    <property type="nucleotide sequence ID" value="XM_013567173.1"/>
</dbReference>
<dbReference type="InterPro" id="IPR023214">
    <property type="entry name" value="HAD_sf"/>
</dbReference>
<keyword evidence="1" id="KW-0378">Hydrolase</keyword>
<dbReference type="InterPro" id="IPR051540">
    <property type="entry name" value="S-2-haloacid_dehalogenase"/>
</dbReference>
<accession>A0A074X1A0</accession>
<dbReference type="GO" id="GO:0016787">
    <property type="term" value="F:hydrolase activity"/>
    <property type="evidence" value="ECO:0007669"/>
    <property type="project" value="UniProtKB-KW"/>
</dbReference>
<proteinExistence type="predicted"/>
<dbReference type="PANTHER" id="PTHR43316:SF4">
    <property type="entry name" value="ACID DEHALOGENASE, PUTATIVE (AFU_ORTHOLOGUE AFUA_8G05870)-RELATED"/>
    <property type="match status" value="1"/>
</dbReference>
<dbReference type="PANTHER" id="PTHR43316">
    <property type="entry name" value="HYDROLASE, HALOACID DELAHOGENASE-RELATED"/>
    <property type="match status" value="1"/>
</dbReference>
<evidence type="ECO:0000256" key="1">
    <source>
        <dbReference type="ARBA" id="ARBA00022801"/>
    </source>
</evidence>
<dbReference type="OrthoDB" id="2363873at2759"/>
<dbReference type="HOGENOM" id="CLU_045011_2_0_1"/>
<dbReference type="Gene3D" id="3.40.50.1000">
    <property type="entry name" value="HAD superfamily/HAD-like"/>
    <property type="match status" value="1"/>
</dbReference>
<name>A0A074X1A0_9PEZI</name>
<keyword evidence="3" id="KW-1185">Reference proteome</keyword>
<dbReference type="SUPFAM" id="SSF56784">
    <property type="entry name" value="HAD-like"/>
    <property type="match status" value="1"/>
</dbReference>
<dbReference type="GeneID" id="25417715"/>
<dbReference type="STRING" id="1043004.A0A074X1A0"/>
<dbReference type="Gene3D" id="1.10.150.240">
    <property type="entry name" value="Putative phosphatase, domain 2"/>
    <property type="match status" value="1"/>
</dbReference>
<sequence>MGKHVVFDVVGTLVSYSAFYDCVEKVLGPKLLAQSISPKLFGFAWLESSEREFTYLSISSRYKPYKTVFSAMFYRMLWMSGITSPRDFATDAERDEMVKSYSQLQLREGVQETFTLLREAGFEVWCLTTGDQERVLGYFKNAGVDFPQENFRSCDSRGVAKPALDAYRPLFEGFGVEEEKWFAAAHYWDVSAAKIVGFKGAYCSVYEKEDCKELFDVDMDVMADTLPEMAKKMIEA</sequence>
<dbReference type="EMBL" id="KL584730">
    <property type="protein sequence ID" value="KEQ68421.1"/>
    <property type="molecule type" value="Genomic_DNA"/>
</dbReference>
<dbReference type="Proteomes" id="UP000027730">
    <property type="component" value="Unassembled WGS sequence"/>
</dbReference>
<evidence type="ECO:0000313" key="2">
    <source>
        <dbReference type="EMBL" id="KEQ68421.1"/>
    </source>
</evidence>
<reference evidence="2 3" key="1">
    <citation type="journal article" date="2014" name="BMC Genomics">
        <title>Genome sequencing of four Aureobasidium pullulans varieties: biotechnological potential, stress tolerance, and description of new species.</title>
        <authorList>
            <person name="Gostin Ar C."/>
            <person name="Ohm R.A."/>
            <person name="Kogej T."/>
            <person name="Sonjak S."/>
            <person name="Turk M."/>
            <person name="Zajc J."/>
            <person name="Zalar P."/>
            <person name="Grube M."/>
            <person name="Sun H."/>
            <person name="Han J."/>
            <person name="Sharma A."/>
            <person name="Chiniquy J."/>
            <person name="Ngan C.Y."/>
            <person name="Lipzen A."/>
            <person name="Barry K."/>
            <person name="Grigoriev I.V."/>
            <person name="Gunde-Cimerman N."/>
        </authorList>
    </citation>
    <scope>NUCLEOTIDE SEQUENCE [LARGE SCALE GENOMIC DNA]</scope>
    <source>
        <strain evidence="2 3">CBS 147.97</strain>
    </source>
</reference>
<dbReference type="AlphaFoldDB" id="A0A074X1A0"/>
<evidence type="ECO:0000313" key="3">
    <source>
        <dbReference type="Proteomes" id="UP000027730"/>
    </source>
</evidence>
<gene>
    <name evidence="2" type="ORF">M436DRAFT_86428</name>
</gene>